<dbReference type="OrthoDB" id="264603at2759"/>
<dbReference type="Proteomes" id="UP000001610">
    <property type="component" value="Unassembled WGS sequence"/>
</dbReference>
<dbReference type="AlphaFoldDB" id="G3JUX4"/>
<name>G3JUX4_CORMM</name>
<evidence type="ECO:0000313" key="9">
    <source>
        <dbReference type="EMBL" id="EGX87654.1"/>
    </source>
</evidence>
<keyword evidence="10" id="KW-1185">Reference proteome</keyword>
<dbReference type="InParanoid" id="G3JUX4"/>
<comment type="similarity">
    <text evidence="2">Belongs to the VAMP-associated protein (VAP) (TC 9.B.17) family.</text>
</comment>
<evidence type="ECO:0000256" key="5">
    <source>
        <dbReference type="ARBA" id="ARBA00023136"/>
    </source>
</evidence>
<reference evidence="9 10" key="1">
    <citation type="journal article" date="2011" name="Genome Biol.">
        <title>Genome sequence of the insect pathogenic fungus Cordyceps militaris, a valued traditional Chinese medicine.</title>
        <authorList>
            <person name="Zheng P."/>
            <person name="Xia Y."/>
            <person name="Xiao G."/>
            <person name="Xiong C."/>
            <person name="Hu X."/>
            <person name="Zhang S."/>
            <person name="Zheng H."/>
            <person name="Huang Y."/>
            <person name="Zhou Y."/>
            <person name="Wang S."/>
            <person name="Zhao G.P."/>
            <person name="Liu X."/>
            <person name="St Leger R.J."/>
            <person name="Wang C."/>
        </authorList>
    </citation>
    <scope>NUCLEOTIDE SEQUENCE [LARGE SCALE GENOMIC DNA]</scope>
    <source>
        <strain evidence="9 10">CM01</strain>
    </source>
</reference>
<dbReference type="SUPFAM" id="SSF49354">
    <property type="entry name" value="PapD-like"/>
    <property type="match status" value="1"/>
</dbReference>
<dbReference type="RefSeq" id="XP_006674811.1">
    <property type="nucleotide sequence ID" value="XM_006674748.1"/>
</dbReference>
<dbReference type="GeneID" id="18171617"/>
<dbReference type="PROSITE" id="PS50202">
    <property type="entry name" value="MSP"/>
    <property type="match status" value="1"/>
</dbReference>
<keyword evidence="4" id="KW-1133">Transmembrane helix</keyword>
<dbReference type="HOGENOM" id="CLU_032848_1_1_1"/>
<keyword evidence="6" id="KW-0175">Coiled coil</keyword>
<evidence type="ECO:0000256" key="2">
    <source>
        <dbReference type="ARBA" id="ARBA00008932"/>
    </source>
</evidence>
<comment type="subcellular location">
    <subcellularLocation>
        <location evidence="1">Membrane</location>
        <topology evidence="1">Single-pass type IV membrane protein</topology>
    </subcellularLocation>
</comment>
<evidence type="ECO:0000259" key="8">
    <source>
        <dbReference type="PROSITE" id="PS50202"/>
    </source>
</evidence>
<dbReference type="VEuPathDB" id="FungiDB:CCM_09615"/>
<dbReference type="InterPro" id="IPR000535">
    <property type="entry name" value="MSP_dom"/>
</dbReference>
<dbReference type="InterPro" id="IPR016763">
    <property type="entry name" value="VAP"/>
</dbReference>
<evidence type="ECO:0000313" key="10">
    <source>
        <dbReference type="Proteomes" id="UP000001610"/>
    </source>
</evidence>
<dbReference type="GO" id="GO:0005886">
    <property type="term" value="C:plasma membrane"/>
    <property type="evidence" value="ECO:0007669"/>
    <property type="project" value="TreeGrafter"/>
</dbReference>
<protein>
    <submittedName>
        <fullName evidence="9">MSP domain protein</fullName>
    </submittedName>
</protein>
<evidence type="ECO:0000256" key="4">
    <source>
        <dbReference type="ARBA" id="ARBA00022989"/>
    </source>
</evidence>
<dbReference type="Pfam" id="PF00635">
    <property type="entry name" value="Motile_Sperm"/>
    <property type="match status" value="1"/>
</dbReference>
<dbReference type="GO" id="GO:0033149">
    <property type="term" value="F:FFAT motif binding"/>
    <property type="evidence" value="ECO:0007669"/>
    <property type="project" value="TreeGrafter"/>
</dbReference>
<feature type="region of interest" description="Disordered" evidence="7">
    <location>
        <begin position="178"/>
        <end position="215"/>
    </location>
</feature>
<dbReference type="InterPro" id="IPR008962">
    <property type="entry name" value="PapD-like_sf"/>
</dbReference>
<dbReference type="GO" id="GO:0061817">
    <property type="term" value="P:endoplasmic reticulum-plasma membrane tethering"/>
    <property type="evidence" value="ECO:0007669"/>
    <property type="project" value="TreeGrafter"/>
</dbReference>
<accession>G3JUX4</accession>
<dbReference type="GO" id="GO:0005789">
    <property type="term" value="C:endoplasmic reticulum membrane"/>
    <property type="evidence" value="ECO:0007669"/>
    <property type="project" value="InterPro"/>
</dbReference>
<evidence type="ECO:0000256" key="3">
    <source>
        <dbReference type="ARBA" id="ARBA00022692"/>
    </source>
</evidence>
<dbReference type="eggNOG" id="KOG0439">
    <property type="taxonomic scope" value="Eukaryota"/>
</dbReference>
<dbReference type="STRING" id="983644.G3JUX4"/>
<keyword evidence="5" id="KW-0472">Membrane</keyword>
<evidence type="ECO:0000256" key="7">
    <source>
        <dbReference type="SAM" id="MobiDB-lite"/>
    </source>
</evidence>
<evidence type="ECO:0000256" key="6">
    <source>
        <dbReference type="SAM" id="Coils"/>
    </source>
</evidence>
<organism evidence="9 10">
    <name type="scientific">Cordyceps militaris (strain CM01)</name>
    <name type="common">Caterpillar fungus</name>
    <dbReference type="NCBI Taxonomy" id="983644"/>
    <lineage>
        <taxon>Eukaryota</taxon>
        <taxon>Fungi</taxon>
        <taxon>Dikarya</taxon>
        <taxon>Ascomycota</taxon>
        <taxon>Pezizomycotina</taxon>
        <taxon>Sordariomycetes</taxon>
        <taxon>Hypocreomycetidae</taxon>
        <taxon>Hypocreales</taxon>
        <taxon>Cordycipitaceae</taxon>
        <taxon>Cordyceps</taxon>
    </lineage>
</organism>
<sequence length="310" mass="33304">MSIDVEPLELNFRRMLPSVLRLLCLVDIMLTFVVIPQAPLPSRCRRPSLSGIPAPRHWLSRYDYPLAALVIPDSLDVDNGTRRRYCVRPNAGRIEPGQSFDVSVLLQAMKADPTPDSKCRDKFLVQSAPITGDKEFTSIAEVLDHTDKSLKQERKIRVNWLPAHGEAEPSAALMTPSKKLANGNADTPDVSHNFSSPGAGAPPPYDDEGSTVDAEEKAPIDTPAALVSRAVPAVKDAGNETLEALKAKLAAAQAEIASFKDSGLRQRAVKTGESAKAHAGDLAQTVKQNADGVSVQLVAILCLSNIYAGP</sequence>
<dbReference type="InterPro" id="IPR013783">
    <property type="entry name" value="Ig-like_fold"/>
</dbReference>
<keyword evidence="3" id="KW-0812">Transmembrane</keyword>
<dbReference type="PANTHER" id="PTHR10809:SF6">
    <property type="entry name" value="AT11025P-RELATED"/>
    <property type="match status" value="1"/>
</dbReference>
<gene>
    <name evidence="9" type="ORF">CCM_09615</name>
</gene>
<dbReference type="GO" id="GO:0090158">
    <property type="term" value="P:endoplasmic reticulum membrane organization"/>
    <property type="evidence" value="ECO:0007669"/>
    <property type="project" value="TreeGrafter"/>
</dbReference>
<dbReference type="Gene3D" id="2.60.40.10">
    <property type="entry name" value="Immunoglobulins"/>
    <property type="match status" value="1"/>
</dbReference>
<dbReference type="KEGG" id="cmt:CCM_09615"/>
<feature type="coiled-coil region" evidence="6">
    <location>
        <begin position="235"/>
        <end position="262"/>
    </location>
</feature>
<proteinExistence type="inferred from homology"/>
<feature type="domain" description="MSP" evidence="8">
    <location>
        <begin position="31"/>
        <end position="161"/>
    </location>
</feature>
<evidence type="ECO:0000256" key="1">
    <source>
        <dbReference type="ARBA" id="ARBA00004211"/>
    </source>
</evidence>
<dbReference type="EMBL" id="JH126408">
    <property type="protein sequence ID" value="EGX87654.1"/>
    <property type="molecule type" value="Genomic_DNA"/>
</dbReference>
<dbReference type="PANTHER" id="PTHR10809">
    <property type="entry name" value="VESICLE-ASSOCIATED MEMBRANE PROTEIN-ASSOCIATED PROTEIN"/>
    <property type="match status" value="1"/>
</dbReference>